<reference evidence="5" key="1">
    <citation type="submission" date="2024-04" db="UniProtKB">
        <authorList>
            <consortium name="EnsemblMetazoa"/>
        </authorList>
    </citation>
    <scope>IDENTIFICATION</scope>
    <source>
        <strain evidence="5">EBRO</strain>
    </source>
</reference>
<evidence type="ECO:0000259" key="4">
    <source>
        <dbReference type="PROSITE" id="PS51915"/>
    </source>
</evidence>
<proteinExistence type="predicted"/>
<dbReference type="SMART" id="SM00868">
    <property type="entry name" value="zf-AD"/>
    <property type="match status" value="1"/>
</dbReference>
<dbReference type="PANTHER" id="PTHR46564:SF1">
    <property type="entry name" value="TRANSPOSASE"/>
    <property type="match status" value="1"/>
</dbReference>
<dbReference type="AlphaFoldDB" id="A0AAG5DI71"/>
<dbReference type="InterPro" id="IPR012934">
    <property type="entry name" value="Znf_AD"/>
</dbReference>
<feature type="compositionally biased region" description="Acidic residues" evidence="3">
    <location>
        <begin position="108"/>
        <end position="117"/>
    </location>
</feature>
<comment type="subcellular location">
    <subcellularLocation>
        <location evidence="1">Nucleus</location>
    </subcellularLocation>
</comment>
<dbReference type="Pfam" id="PF13358">
    <property type="entry name" value="DDE_3"/>
    <property type="match status" value="1"/>
</dbReference>
<dbReference type="InterPro" id="IPR038717">
    <property type="entry name" value="Tc1-like_DDE_dom"/>
</dbReference>
<dbReference type="Gene3D" id="1.10.10.10">
    <property type="entry name" value="Winged helix-like DNA-binding domain superfamily/Winged helix DNA-binding domain"/>
    <property type="match status" value="1"/>
</dbReference>
<organism evidence="5 6">
    <name type="scientific">Anopheles atroparvus</name>
    <name type="common">European mosquito</name>
    <dbReference type="NCBI Taxonomy" id="41427"/>
    <lineage>
        <taxon>Eukaryota</taxon>
        <taxon>Metazoa</taxon>
        <taxon>Ecdysozoa</taxon>
        <taxon>Arthropoda</taxon>
        <taxon>Hexapoda</taxon>
        <taxon>Insecta</taxon>
        <taxon>Pterygota</taxon>
        <taxon>Neoptera</taxon>
        <taxon>Endopterygota</taxon>
        <taxon>Diptera</taxon>
        <taxon>Nematocera</taxon>
        <taxon>Culicoidea</taxon>
        <taxon>Culicidae</taxon>
        <taxon>Anophelinae</taxon>
        <taxon>Anopheles</taxon>
    </lineage>
</organism>
<dbReference type="InterPro" id="IPR009057">
    <property type="entry name" value="Homeodomain-like_sf"/>
</dbReference>
<feature type="binding site" evidence="2">
    <location>
        <position position="11"/>
    </location>
    <ligand>
        <name>Zn(2+)</name>
        <dbReference type="ChEBI" id="CHEBI:29105"/>
    </ligand>
</feature>
<feature type="compositionally biased region" description="Polar residues" evidence="3">
    <location>
        <begin position="164"/>
        <end position="175"/>
    </location>
</feature>
<evidence type="ECO:0000256" key="2">
    <source>
        <dbReference type="PROSITE-ProRule" id="PRU01263"/>
    </source>
</evidence>
<evidence type="ECO:0000313" key="6">
    <source>
        <dbReference type="Proteomes" id="UP000075880"/>
    </source>
</evidence>
<dbReference type="Proteomes" id="UP000075880">
    <property type="component" value="Unassembled WGS sequence"/>
</dbReference>
<sequence>MNETTSKCRLCLSIIDGKTGSSITDPAFRSMMSCVFYFWDPNGYEMPKSVCLQCYTTVSDFYCYSKTVEANLQKWKQDPLKLDCGYENEQPNDVELVDVKMEAIPDYGDQDEDDDTLTDTASDYGMKSEPGAAAGSSRTYTTGLPHSEDGSHRTEDHHKAMSDDSFNNAGPPSSTGKRKMTSNADREKVVEAYENGVDTDSICEMVHLNKSTVYGIIKKYTKTGVTESGRRGGSQPKKISDLHREHVRALIDKDCSISLKKLQAIMREDLGVNVSHTTIAKLIRGFNYSFKSIYSKPEPRDTLEDNIELRYEYADKFSKISMAQMGEGGAVFVDEVAFTLTMRCSRGSAFQGSGTANECELKNNHLKKRYISIACAMNRNGIVHLSTQTKAFKQKLFLDFIEELKDKLSSQNVTHAVIIMDDVRFLEREAVQNAVERGGHELLYLPPCSPFLNPVGNLFSQWKQIIKRANPQNEAELINAIKKAASYITSADCDGCMSKMSTYIMKCLVRKPIVE</sequence>
<feature type="region of interest" description="Disordered" evidence="3">
    <location>
        <begin position="105"/>
        <end position="185"/>
    </location>
</feature>
<dbReference type="InterPro" id="IPR036388">
    <property type="entry name" value="WH-like_DNA-bd_sf"/>
</dbReference>
<feature type="compositionally biased region" description="Basic and acidic residues" evidence="3">
    <location>
        <begin position="146"/>
        <end position="162"/>
    </location>
</feature>
<accession>A0AAG5DI71</accession>
<protein>
    <recommendedName>
        <fullName evidence="4">ZAD domain-containing protein</fullName>
    </recommendedName>
</protein>
<dbReference type="PANTHER" id="PTHR46564">
    <property type="entry name" value="TRANSPOSASE"/>
    <property type="match status" value="1"/>
</dbReference>
<name>A0AAG5DI71_ANOAO</name>
<dbReference type="InterPro" id="IPR036397">
    <property type="entry name" value="RNaseH_sf"/>
</dbReference>
<dbReference type="Gene3D" id="3.30.420.10">
    <property type="entry name" value="Ribonuclease H-like superfamily/Ribonuclease H"/>
    <property type="match status" value="1"/>
</dbReference>
<keyword evidence="6" id="KW-1185">Reference proteome</keyword>
<dbReference type="InterPro" id="IPR047655">
    <property type="entry name" value="Transpos_IS630-like"/>
</dbReference>
<dbReference type="SUPFAM" id="SSF57716">
    <property type="entry name" value="Glucocorticoid receptor-like (DNA-binding domain)"/>
    <property type="match status" value="1"/>
</dbReference>
<dbReference type="GO" id="GO:0003676">
    <property type="term" value="F:nucleic acid binding"/>
    <property type="evidence" value="ECO:0007669"/>
    <property type="project" value="InterPro"/>
</dbReference>
<dbReference type="SUPFAM" id="SSF46689">
    <property type="entry name" value="Homeodomain-like"/>
    <property type="match status" value="1"/>
</dbReference>
<evidence type="ECO:0000256" key="1">
    <source>
        <dbReference type="ARBA" id="ARBA00004123"/>
    </source>
</evidence>
<evidence type="ECO:0000256" key="3">
    <source>
        <dbReference type="SAM" id="MobiDB-lite"/>
    </source>
</evidence>
<keyword evidence="2" id="KW-0862">Zinc</keyword>
<keyword evidence="2" id="KW-0863">Zinc-finger</keyword>
<dbReference type="NCBIfam" id="NF033545">
    <property type="entry name" value="transpos_IS630"/>
    <property type="match status" value="1"/>
</dbReference>
<dbReference type="EnsemblMetazoa" id="ENSAATROPT011725">
    <property type="protein sequence ID" value="ENSAATROPP010615"/>
    <property type="gene ID" value="ENSAATROPG009547"/>
</dbReference>
<feature type="binding site" evidence="2">
    <location>
        <position position="54"/>
    </location>
    <ligand>
        <name>Zn(2+)</name>
        <dbReference type="ChEBI" id="CHEBI:29105"/>
    </ligand>
</feature>
<feature type="binding site" evidence="2">
    <location>
        <position position="51"/>
    </location>
    <ligand>
        <name>Zn(2+)</name>
        <dbReference type="ChEBI" id="CHEBI:29105"/>
    </ligand>
</feature>
<evidence type="ECO:0000313" key="5">
    <source>
        <dbReference type="EnsemblMetazoa" id="ENSAATROPP010615"/>
    </source>
</evidence>
<dbReference type="GO" id="GO:0005634">
    <property type="term" value="C:nucleus"/>
    <property type="evidence" value="ECO:0007669"/>
    <property type="project" value="UniProtKB-SubCell"/>
</dbReference>
<feature type="domain" description="ZAD" evidence="4">
    <location>
        <begin position="6"/>
        <end position="78"/>
    </location>
</feature>
<feature type="binding site" evidence="2">
    <location>
        <position position="8"/>
    </location>
    <ligand>
        <name>Zn(2+)</name>
        <dbReference type="ChEBI" id="CHEBI:29105"/>
    </ligand>
</feature>
<keyword evidence="2" id="KW-0479">Metal-binding</keyword>
<dbReference type="GO" id="GO:0008270">
    <property type="term" value="F:zinc ion binding"/>
    <property type="evidence" value="ECO:0007669"/>
    <property type="project" value="UniProtKB-UniRule"/>
</dbReference>
<dbReference type="PROSITE" id="PS51915">
    <property type="entry name" value="ZAD"/>
    <property type="match status" value="1"/>
</dbReference>